<dbReference type="Proteomes" id="UP000182258">
    <property type="component" value="Unassembled WGS sequence"/>
</dbReference>
<dbReference type="Proteomes" id="UP000033519">
    <property type="component" value="Unassembled WGS sequence"/>
</dbReference>
<dbReference type="SMART" id="SM00671">
    <property type="entry name" value="SEL1"/>
    <property type="match status" value="3"/>
</dbReference>
<dbReference type="PATRIC" id="fig|728005.3.peg.3568"/>
<evidence type="ECO:0000313" key="5">
    <source>
        <dbReference type="Proteomes" id="UP000182258"/>
    </source>
</evidence>
<dbReference type="PANTHER" id="PTHR11102">
    <property type="entry name" value="SEL-1-LIKE PROTEIN"/>
    <property type="match status" value="1"/>
</dbReference>
<dbReference type="Pfam" id="PF08238">
    <property type="entry name" value="Sel1"/>
    <property type="match status" value="4"/>
</dbReference>
<reference evidence="2 4" key="1">
    <citation type="submission" date="2015-03" db="EMBL/GenBank/DDBJ databases">
        <authorList>
            <person name="Lepp D."/>
            <person name="Hassan Y.I."/>
            <person name="Li X.-Z."/>
            <person name="Zhou T."/>
        </authorList>
    </citation>
    <scope>NUCLEOTIDE SEQUENCE [LARGE SCALE GENOMIC DNA]</scope>
    <source>
        <strain evidence="2 4">Cr7-05</strain>
    </source>
</reference>
<sequence>MNIFRVASIASLSLMMLTHAAPAQDMVTAAGLPPLAEARGLSDTEKLALAEKTLLGDLRLPDYGFPILLEMSARGNREAIRLLARAIVNNEYSFGDDIERVRMVLGSEAMLGSSSAVMAWATIQDRGVDVVKNETTAYEWYRWAAIVGSESGRRATALALISGKGVERNVDEALEWANRLPAVRRSSTYIAMAELLYASHQTGDVELADRLAVESASLNPDNTMRAANLLLESSGSPAALTEASRIVAEAAAAGDAKALVMQANLAEQGSDPQARVNAIENYITLANANNAEAIKQLARLLSSGSLPAPKLDEIVEILITQANAGNIEAIVAISQAYMFGAGVPVSFEKAAQYYRMGAELGNAEAQYQIGILYAGGIGVSRDVELAKSWLQKSALGGSQVAAVALRSMQ</sequence>
<dbReference type="OrthoDB" id="112232at2"/>
<dbReference type="Gene3D" id="1.25.40.10">
    <property type="entry name" value="Tetratricopeptide repeat domain"/>
    <property type="match status" value="2"/>
</dbReference>
<evidence type="ECO:0000256" key="1">
    <source>
        <dbReference type="SAM" id="SignalP"/>
    </source>
</evidence>
<organism evidence="3 5">
    <name type="scientific">Devosia psychrophila</name>
    <dbReference type="NCBI Taxonomy" id="728005"/>
    <lineage>
        <taxon>Bacteria</taxon>
        <taxon>Pseudomonadati</taxon>
        <taxon>Pseudomonadota</taxon>
        <taxon>Alphaproteobacteria</taxon>
        <taxon>Hyphomicrobiales</taxon>
        <taxon>Devosiaceae</taxon>
        <taxon>Devosia</taxon>
    </lineage>
</organism>
<dbReference type="EMBL" id="FOMB01000026">
    <property type="protein sequence ID" value="SFD18075.1"/>
    <property type="molecule type" value="Genomic_DNA"/>
</dbReference>
<dbReference type="SUPFAM" id="SSF81901">
    <property type="entry name" value="HCP-like"/>
    <property type="match status" value="2"/>
</dbReference>
<dbReference type="InterPro" id="IPR011990">
    <property type="entry name" value="TPR-like_helical_dom_sf"/>
</dbReference>
<accession>A0A0F5Q1J9</accession>
<proteinExistence type="predicted"/>
<keyword evidence="1" id="KW-0732">Signal</keyword>
<gene>
    <name evidence="3" type="ORF">SAMN04488059_12620</name>
    <name evidence="2" type="ORF">WH91_05710</name>
</gene>
<dbReference type="InterPro" id="IPR050767">
    <property type="entry name" value="Sel1_AlgK"/>
</dbReference>
<feature type="signal peptide" evidence="1">
    <location>
        <begin position="1"/>
        <end position="23"/>
    </location>
</feature>
<dbReference type="RefSeq" id="WP_046170033.1">
    <property type="nucleotide sequence ID" value="NZ_FOMB01000026.1"/>
</dbReference>
<evidence type="ECO:0000313" key="3">
    <source>
        <dbReference type="EMBL" id="SFD18075.1"/>
    </source>
</evidence>
<evidence type="ECO:0008006" key="6">
    <source>
        <dbReference type="Google" id="ProtNLM"/>
    </source>
</evidence>
<protein>
    <recommendedName>
        <fullName evidence="6">TPR repeat</fullName>
    </recommendedName>
</protein>
<dbReference type="AlphaFoldDB" id="A0A0F5Q1J9"/>
<evidence type="ECO:0000313" key="4">
    <source>
        <dbReference type="Proteomes" id="UP000033519"/>
    </source>
</evidence>
<reference evidence="3 5" key="2">
    <citation type="submission" date="2016-10" db="EMBL/GenBank/DDBJ databases">
        <authorList>
            <person name="de Groot N.N."/>
        </authorList>
    </citation>
    <scope>NUCLEOTIDE SEQUENCE [LARGE SCALE GENOMIC DNA]</scope>
    <source>
        <strain evidence="3 5">CGMCC 1.10210</strain>
    </source>
</reference>
<feature type="chain" id="PRO_5010418847" description="TPR repeat" evidence="1">
    <location>
        <begin position="24"/>
        <end position="409"/>
    </location>
</feature>
<keyword evidence="4" id="KW-1185">Reference proteome</keyword>
<evidence type="ECO:0000313" key="2">
    <source>
        <dbReference type="EMBL" id="KKC33954.1"/>
    </source>
</evidence>
<dbReference type="STRING" id="728005.SAMN04488059_12620"/>
<dbReference type="InterPro" id="IPR006597">
    <property type="entry name" value="Sel1-like"/>
</dbReference>
<dbReference type="PANTHER" id="PTHR11102:SF160">
    <property type="entry name" value="ERAD-ASSOCIATED E3 UBIQUITIN-PROTEIN LIGASE COMPONENT HRD3"/>
    <property type="match status" value="1"/>
</dbReference>
<dbReference type="EMBL" id="LAPV01000072">
    <property type="protein sequence ID" value="KKC33954.1"/>
    <property type="molecule type" value="Genomic_DNA"/>
</dbReference>
<name>A0A0F5Q1J9_9HYPH</name>